<gene>
    <name evidence="3" type="ORF">L3Y34_010876</name>
</gene>
<feature type="region of interest" description="Disordered" evidence="1">
    <location>
        <begin position="211"/>
        <end position="398"/>
    </location>
</feature>
<dbReference type="AlphaFoldDB" id="A0AAE8ZNP9"/>
<sequence>MDEADEELRLTLKKIWPLKAKKNMVDLVVPPNHELCFQKLTVGKIYAGLLILENYRARKSGTEIGGQGLFGGGLRSLVAAAKAAESQHSSHTPQPPEETTPIITHPQQYSTAPTMSVQGSSSQQQQQQGQAGTSGSVGGGQVMLQMELDKEPGIIQRPYSLFNSFVDTIKSGKADGDLTPVQYQSVDQQQYSSDKMNSTGRRLSDMFSKIRRGNSTDHNPHQNYSHRFGYSRNRGSRYDETEHLLAQDNRSPSSPRYRSMARASPPSPAERYGSGHPPRYRTESPPSSRSEYQMSIRDPIIRRNRYNTMEHSRSSHDPQYLHHHHQDHYQQSHPQHSHHPQHLQHSHHKMYQNHNQYSRSPIYSDDSSVAESYRREREMRRYQDSTPQDVSEDDDPMPTAVRARRLPLISTMPTHYESAFQPSYNQHLNDSYGLGTGYQRDYHTSHPHHSHHSQSHQQQQQQHHQPMYSTSPLISPRSSHSYYTPRSSQYYEIPSPSPDIYPSYRASASPRRNPTSTVVVAPDREGSSARVIQAQPGSIPLSDSETEDDPRWAIV</sequence>
<feature type="compositionally biased region" description="Basic and acidic residues" evidence="1">
    <location>
        <begin position="308"/>
        <end position="320"/>
    </location>
</feature>
<feature type="compositionally biased region" description="Polar residues" evidence="1">
    <location>
        <begin position="352"/>
        <end position="370"/>
    </location>
</feature>
<feature type="domain" description="Voltage-dependent calcium channel alpha-1 subunit IQ" evidence="2">
    <location>
        <begin position="37"/>
        <end position="71"/>
    </location>
</feature>
<feature type="compositionally biased region" description="Low complexity" evidence="1">
    <location>
        <begin position="455"/>
        <end position="466"/>
    </location>
</feature>
<feature type="compositionally biased region" description="Polar residues" evidence="1">
    <location>
        <begin position="284"/>
        <end position="293"/>
    </location>
</feature>
<accession>A0AAE8ZNP9</accession>
<feature type="compositionally biased region" description="Basic residues" evidence="1">
    <location>
        <begin position="445"/>
        <end position="454"/>
    </location>
</feature>
<name>A0AAE8ZNP9_CAEBR</name>
<evidence type="ECO:0000313" key="4">
    <source>
        <dbReference type="Proteomes" id="UP000827892"/>
    </source>
</evidence>
<feature type="region of interest" description="Disordered" evidence="1">
    <location>
        <begin position="431"/>
        <end position="555"/>
    </location>
</feature>
<feature type="compositionally biased region" description="Low complexity" evidence="1">
    <location>
        <begin position="490"/>
        <end position="504"/>
    </location>
</feature>
<dbReference type="SMART" id="SM01062">
    <property type="entry name" value="Ca_chan_IQ"/>
    <property type="match status" value="1"/>
</dbReference>
<evidence type="ECO:0000256" key="1">
    <source>
        <dbReference type="SAM" id="MobiDB-lite"/>
    </source>
</evidence>
<feature type="region of interest" description="Disordered" evidence="1">
    <location>
        <begin position="81"/>
        <end position="138"/>
    </location>
</feature>
<dbReference type="Gene3D" id="6.10.250.2180">
    <property type="match status" value="1"/>
</dbReference>
<evidence type="ECO:0000313" key="3">
    <source>
        <dbReference type="EMBL" id="ULT80613.1"/>
    </source>
</evidence>
<evidence type="ECO:0000259" key="2">
    <source>
        <dbReference type="SMART" id="SM01062"/>
    </source>
</evidence>
<feature type="compositionally biased region" description="Low complexity" evidence="1">
    <location>
        <begin position="116"/>
        <end position="134"/>
    </location>
</feature>
<dbReference type="InterPro" id="IPR014873">
    <property type="entry name" value="VDCC_a1su_IQ"/>
</dbReference>
<organism evidence="3 4">
    <name type="scientific">Caenorhabditis briggsae</name>
    <dbReference type="NCBI Taxonomy" id="6238"/>
    <lineage>
        <taxon>Eukaryota</taxon>
        <taxon>Metazoa</taxon>
        <taxon>Ecdysozoa</taxon>
        <taxon>Nematoda</taxon>
        <taxon>Chromadorea</taxon>
        <taxon>Rhabditida</taxon>
        <taxon>Rhabditina</taxon>
        <taxon>Rhabditomorpha</taxon>
        <taxon>Rhabditoidea</taxon>
        <taxon>Rhabditidae</taxon>
        <taxon>Peloderinae</taxon>
        <taxon>Caenorhabditis</taxon>
    </lineage>
</organism>
<protein>
    <recommendedName>
        <fullName evidence="2">Voltage-dependent calcium channel alpha-1 subunit IQ domain-containing protein</fullName>
    </recommendedName>
</protein>
<dbReference type="Pfam" id="PF08763">
    <property type="entry name" value="Ca_chan_IQ"/>
    <property type="match status" value="1"/>
</dbReference>
<feature type="compositionally biased region" description="Basic and acidic residues" evidence="1">
    <location>
        <begin position="236"/>
        <end position="245"/>
    </location>
</feature>
<dbReference type="Proteomes" id="UP000827892">
    <property type="component" value="Chromosome X"/>
</dbReference>
<proteinExistence type="predicted"/>
<reference evidence="3 4" key="1">
    <citation type="submission" date="2022-05" db="EMBL/GenBank/DDBJ databases">
        <title>Chromosome-level reference genomes for two strains of Caenorhabditis briggsae: an improved platform for comparative genomics.</title>
        <authorList>
            <person name="Stevens L."/>
            <person name="Andersen E.C."/>
        </authorList>
    </citation>
    <scope>NUCLEOTIDE SEQUENCE [LARGE SCALE GENOMIC DNA]</scope>
    <source>
        <strain evidence="3">QX1410_ONT</strain>
        <tissue evidence="3">Whole-organism</tissue>
    </source>
</reference>
<feature type="compositionally biased region" description="Basic residues" evidence="1">
    <location>
        <begin position="335"/>
        <end position="351"/>
    </location>
</feature>
<feature type="compositionally biased region" description="Polar residues" evidence="1">
    <location>
        <begin position="467"/>
        <end position="489"/>
    </location>
</feature>
<dbReference type="EMBL" id="CP090896">
    <property type="protein sequence ID" value="ULT80613.1"/>
    <property type="molecule type" value="Genomic_DNA"/>
</dbReference>
<feature type="compositionally biased region" description="Basic and acidic residues" evidence="1">
    <location>
        <begin position="372"/>
        <end position="383"/>
    </location>
</feature>